<name>T1FHA7_HELRO</name>
<evidence type="ECO:0000313" key="2">
    <source>
        <dbReference type="EMBL" id="ESN92142.1"/>
    </source>
</evidence>
<protein>
    <submittedName>
        <fullName evidence="2 3">Uncharacterized protein</fullName>
    </submittedName>
</protein>
<evidence type="ECO:0000313" key="3">
    <source>
        <dbReference type="EnsemblMetazoa" id="HelroP181762"/>
    </source>
</evidence>
<reference evidence="4" key="1">
    <citation type="submission" date="2012-12" db="EMBL/GenBank/DDBJ databases">
        <authorList>
            <person name="Hellsten U."/>
            <person name="Grimwood J."/>
            <person name="Chapman J.A."/>
            <person name="Shapiro H."/>
            <person name="Aerts A."/>
            <person name="Otillar R.P."/>
            <person name="Terry A.Y."/>
            <person name="Boore J.L."/>
            <person name="Simakov O."/>
            <person name="Marletaz F."/>
            <person name="Cho S.-J."/>
            <person name="Edsinger-Gonzales E."/>
            <person name="Havlak P."/>
            <person name="Kuo D.-H."/>
            <person name="Larsson T."/>
            <person name="Lv J."/>
            <person name="Arendt D."/>
            <person name="Savage R."/>
            <person name="Osoegawa K."/>
            <person name="de Jong P."/>
            <person name="Lindberg D.R."/>
            <person name="Seaver E.C."/>
            <person name="Weisblat D.A."/>
            <person name="Putnam N.H."/>
            <person name="Grigoriev I.V."/>
            <person name="Rokhsar D.S."/>
        </authorList>
    </citation>
    <scope>NUCLEOTIDE SEQUENCE</scope>
</reference>
<proteinExistence type="predicted"/>
<reference evidence="2 4" key="2">
    <citation type="journal article" date="2013" name="Nature">
        <title>Insights into bilaterian evolution from three spiralian genomes.</title>
        <authorList>
            <person name="Simakov O."/>
            <person name="Marletaz F."/>
            <person name="Cho S.J."/>
            <person name="Edsinger-Gonzales E."/>
            <person name="Havlak P."/>
            <person name="Hellsten U."/>
            <person name="Kuo D.H."/>
            <person name="Larsson T."/>
            <person name="Lv J."/>
            <person name="Arendt D."/>
            <person name="Savage R."/>
            <person name="Osoegawa K."/>
            <person name="de Jong P."/>
            <person name="Grimwood J."/>
            <person name="Chapman J.A."/>
            <person name="Shapiro H."/>
            <person name="Aerts A."/>
            <person name="Otillar R.P."/>
            <person name="Terry A.Y."/>
            <person name="Boore J.L."/>
            <person name="Grigoriev I.V."/>
            <person name="Lindberg D.R."/>
            <person name="Seaver E.C."/>
            <person name="Weisblat D.A."/>
            <person name="Putnam N.H."/>
            <person name="Rokhsar D.S."/>
        </authorList>
    </citation>
    <scope>NUCLEOTIDE SEQUENCE</scope>
</reference>
<feature type="compositionally biased region" description="Basic and acidic residues" evidence="1">
    <location>
        <begin position="143"/>
        <end position="155"/>
    </location>
</feature>
<feature type="region of interest" description="Disordered" evidence="1">
    <location>
        <begin position="133"/>
        <end position="157"/>
    </location>
</feature>
<dbReference type="EMBL" id="AMQM01007796">
    <property type="status" value="NOT_ANNOTATED_CDS"/>
    <property type="molecule type" value="Genomic_DNA"/>
</dbReference>
<evidence type="ECO:0000313" key="4">
    <source>
        <dbReference type="Proteomes" id="UP000015101"/>
    </source>
</evidence>
<dbReference type="KEGG" id="hro:HELRODRAFT_181762"/>
<reference evidence="3" key="3">
    <citation type="submission" date="2015-06" db="UniProtKB">
        <authorList>
            <consortium name="EnsemblMetazoa"/>
        </authorList>
    </citation>
    <scope>IDENTIFICATION</scope>
</reference>
<dbReference type="EnsemblMetazoa" id="HelroT181762">
    <property type="protein sequence ID" value="HelroP181762"/>
    <property type="gene ID" value="HelroG181762"/>
</dbReference>
<feature type="compositionally biased region" description="Basic residues" evidence="1">
    <location>
        <begin position="133"/>
        <end position="142"/>
    </location>
</feature>
<dbReference type="RefSeq" id="XP_009029792.1">
    <property type="nucleotide sequence ID" value="XM_009031544.1"/>
</dbReference>
<evidence type="ECO:0000256" key="1">
    <source>
        <dbReference type="SAM" id="MobiDB-lite"/>
    </source>
</evidence>
<dbReference type="InParanoid" id="T1FHA7"/>
<dbReference type="EMBL" id="KB097667">
    <property type="protein sequence ID" value="ESN92142.1"/>
    <property type="molecule type" value="Genomic_DNA"/>
</dbReference>
<dbReference type="AlphaFoldDB" id="T1FHA7"/>
<gene>
    <name evidence="3" type="primary">20208206</name>
    <name evidence="2" type="ORF">HELRODRAFT_181762</name>
</gene>
<dbReference type="GeneID" id="20208206"/>
<organism evidence="3 4">
    <name type="scientific">Helobdella robusta</name>
    <name type="common">Californian leech</name>
    <dbReference type="NCBI Taxonomy" id="6412"/>
    <lineage>
        <taxon>Eukaryota</taxon>
        <taxon>Metazoa</taxon>
        <taxon>Spiralia</taxon>
        <taxon>Lophotrochozoa</taxon>
        <taxon>Annelida</taxon>
        <taxon>Clitellata</taxon>
        <taxon>Hirudinea</taxon>
        <taxon>Rhynchobdellida</taxon>
        <taxon>Glossiphoniidae</taxon>
        <taxon>Helobdella</taxon>
    </lineage>
</organism>
<keyword evidence="4" id="KW-1185">Reference proteome</keyword>
<accession>T1FHA7</accession>
<dbReference type="SUPFAM" id="SSF51126">
    <property type="entry name" value="Pectin lyase-like"/>
    <property type="match status" value="1"/>
</dbReference>
<sequence length="415" mass="47784">MTVMGFGEIKIFQDGAWAGRSPTADRNNYYINNNYINNYVSNNYISNNYISNIYISNIYISNIYISNIYIRNISLHATQGSLGNKFSMQIQGRRNHRPEPRQQQLHIFDVELNPQADMLSLVVDLGLQVQGRRSRGRGHKLRGQVERDRSDDKNESFISNHSDVRSFKASLFSQEIFGIAIEPYNFIKISNNNDDDDNYKIDINDDDDSPSSHYINNGMNNNNNNNKGIHDNYIGVSTRNANNDVSPDWLCTNTVGRTRGSASESWQRIGFADFYWTKPSLKLLSLGEILMKMKGNDTNYNNDDDVDDAVKLSYDNIFNYVANRFAVNVNDGDDMIIKKVGNVGANDNKNNEYLYKNEKKPVKNNYSNMNNSSNKKLLLDKMADDLIKRKLSWIWLNDEKSWARTMYCRYPISSE</sequence>
<dbReference type="Proteomes" id="UP000015101">
    <property type="component" value="Unassembled WGS sequence"/>
</dbReference>
<dbReference type="CTD" id="20208206"/>
<dbReference type="InterPro" id="IPR011050">
    <property type="entry name" value="Pectin_lyase_fold/virulence"/>
</dbReference>
<dbReference type="HOGENOM" id="CLU_662735_0_0_1"/>